<dbReference type="AlphaFoldDB" id="A0A4P8XYJ9"/>
<evidence type="ECO:0000313" key="3">
    <source>
        <dbReference type="Proteomes" id="UP000301475"/>
    </source>
</evidence>
<dbReference type="NCBIfam" id="TIGR02832">
    <property type="entry name" value="spo_yunB"/>
    <property type="match status" value="1"/>
</dbReference>
<gene>
    <name evidence="2" type="primary">yunB</name>
    <name evidence="2" type="ORF">E5Z56_10965</name>
</gene>
<feature type="transmembrane region" description="Helical" evidence="1">
    <location>
        <begin position="12"/>
        <end position="30"/>
    </location>
</feature>
<dbReference type="KEGG" id="ruj:E5Z56_10965"/>
<sequence length="211" mass="24021">MLIKKIKKKRKFMKFIVIFIAICILLTIAFESYMKPLQDKIMENEARGLVEERVSKIADDVISNSDYDYDKLLVKKENKTGGIVSLSVNTPAVNKIQNEFSDVFQNKMDDLNTQYFSVPLGDLTNLTMLSSLGPRIKFSYDMTGSVDVELKSSFESTGVNQTIHRVNMIVDAEVVFISQSYMENLKIRNEFAISETVIVGDTPDYLYPKVN</sequence>
<evidence type="ECO:0000313" key="2">
    <source>
        <dbReference type="EMBL" id="QCT07842.1"/>
    </source>
</evidence>
<name>A0A4P8XYJ9_9FIRM</name>
<dbReference type="EMBL" id="CP039381">
    <property type="protein sequence ID" value="QCT07842.1"/>
    <property type="molecule type" value="Genomic_DNA"/>
</dbReference>
<keyword evidence="1" id="KW-0812">Transmembrane</keyword>
<keyword evidence="1" id="KW-1133">Transmembrane helix</keyword>
<evidence type="ECO:0000256" key="1">
    <source>
        <dbReference type="SAM" id="Phobius"/>
    </source>
</evidence>
<keyword evidence="3" id="KW-1185">Reference proteome</keyword>
<dbReference type="Proteomes" id="UP000301475">
    <property type="component" value="Chromosome"/>
</dbReference>
<dbReference type="InterPro" id="IPR014197">
    <property type="entry name" value="Sporulation_prot_YunB"/>
</dbReference>
<keyword evidence="1" id="KW-0472">Membrane</keyword>
<protein>
    <submittedName>
        <fullName evidence="2">Sporulation protein YunB</fullName>
    </submittedName>
</protein>
<dbReference type="OrthoDB" id="1649278at2"/>
<dbReference type="RefSeq" id="WP_138157826.1">
    <property type="nucleotide sequence ID" value="NZ_CP039381.1"/>
</dbReference>
<proteinExistence type="predicted"/>
<dbReference type="Pfam" id="PF09560">
    <property type="entry name" value="Spore_YunB"/>
    <property type="match status" value="1"/>
</dbReference>
<accession>A0A4P8XYJ9</accession>
<organism evidence="2 3">
    <name type="scientific">Ruminococcus bovis</name>
    <dbReference type="NCBI Taxonomy" id="2564099"/>
    <lineage>
        <taxon>Bacteria</taxon>
        <taxon>Bacillati</taxon>
        <taxon>Bacillota</taxon>
        <taxon>Clostridia</taxon>
        <taxon>Eubacteriales</taxon>
        <taxon>Oscillospiraceae</taxon>
        <taxon>Ruminococcus</taxon>
    </lineage>
</organism>
<reference evidence="2 3" key="1">
    <citation type="submission" date="2019-04" db="EMBL/GenBank/DDBJ databases">
        <authorList>
            <person name="Embree M."/>
            <person name="Gaffney J.R."/>
        </authorList>
    </citation>
    <scope>NUCLEOTIDE SEQUENCE [LARGE SCALE GENOMIC DNA]</scope>
    <source>
        <strain evidence="2 3">JE7A12</strain>
    </source>
</reference>